<dbReference type="GO" id="GO:0140662">
    <property type="term" value="F:ATP-dependent protein folding chaperone"/>
    <property type="evidence" value="ECO:0007669"/>
    <property type="project" value="InterPro"/>
</dbReference>
<dbReference type="InterPro" id="IPR001844">
    <property type="entry name" value="Cpn60/GroEL"/>
</dbReference>
<dbReference type="InterPro" id="IPR027409">
    <property type="entry name" value="GroEL-like_apical_dom_sf"/>
</dbReference>
<dbReference type="AlphaFoldDB" id="A0A815WER2"/>
<sequence>SNLQQMLPVLEAVLQSGRPLLIIAEDVEGEALAALVLNKLRGGLKVAAVKAPGFGDRRKLMMEDIAILTAGHLITEDLGMKLENVNVSMLGTAKRVKISKENTVIIDGAGNKADIDSRCAQIRNQVEESSSDYDKEKLQERLAKLSGGVAVLKVGGATEVEVKERKDR</sequence>
<dbReference type="PRINTS" id="PR00298">
    <property type="entry name" value="CHAPERONIN60"/>
</dbReference>
<organism evidence="4 5">
    <name type="scientific">Rotaria sordida</name>
    <dbReference type="NCBI Taxonomy" id="392033"/>
    <lineage>
        <taxon>Eukaryota</taxon>
        <taxon>Metazoa</taxon>
        <taxon>Spiralia</taxon>
        <taxon>Gnathifera</taxon>
        <taxon>Rotifera</taxon>
        <taxon>Eurotatoria</taxon>
        <taxon>Bdelloidea</taxon>
        <taxon>Philodinida</taxon>
        <taxon>Philodinidae</taxon>
        <taxon>Rotaria</taxon>
    </lineage>
</organism>
<gene>
    <name evidence="4" type="ORF">ZHD862_LOCUS39039</name>
</gene>
<comment type="caution">
    <text evidence="4">The sequence shown here is derived from an EMBL/GenBank/DDBJ whole genome shotgun (WGS) entry which is preliminary data.</text>
</comment>
<dbReference type="GO" id="GO:0005524">
    <property type="term" value="F:ATP binding"/>
    <property type="evidence" value="ECO:0007669"/>
    <property type="project" value="InterPro"/>
</dbReference>
<feature type="non-terminal residue" evidence="4">
    <location>
        <position position="1"/>
    </location>
</feature>
<dbReference type="Gene3D" id="3.50.7.10">
    <property type="entry name" value="GroEL"/>
    <property type="match status" value="1"/>
</dbReference>
<reference evidence="4" key="1">
    <citation type="submission" date="2021-02" db="EMBL/GenBank/DDBJ databases">
        <authorList>
            <person name="Nowell W R."/>
        </authorList>
    </citation>
    <scope>NUCLEOTIDE SEQUENCE</scope>
</reference>
<evidence type="ECO:0000313" key="4">
    <source>
        <dbReference type="EMBL" id="CAF1539930.1"/>
    </source>
</evidence>
<dbReference type="InterPro" id="IPR002423">
    <property type="entry name" value="Cpn60/GroEL/TCP-1"/>
</dbReference>
<dbReference type="Proteomes" id="UP000663864">
    <property type="component" value="Unassembled WGS sequence"/>
</dbReference>
<evidence type="ECO:0008006" key="6">
    <source>
        <dbReference type="Google" id="ProtNLM"/>
    </source>
</evidence>
<comment type="similarity">
    <text evidence="1 3">Belongs to the chaperonin (HSP60) family.</text>
</comment>
<dbReference type="SUPFAM" id="SSF52029">
    <property type="entry name" value="GroEL apical domain-like"/>
    <property type="match status" value="1"/>
</dbReference>
<accession>A0A815WER2</accession>
<dbReference type="GO" id="GO:0042026">
    <property type="term" value="P:protein refolding"/>
    <property type="evidence" value="ECO:0007669"/>
    <property type="project" value="InterPro"/>
</dbReference>
<dbReference type="PANTHER" id="PTHR45633">
    <property type="entry name" value="60 KDA HEAT SHOCK PROTEIN, MITOCHONDRIAL"/>
    <property type="match status" value="1"/>
</dbReference>
<feature type="non-terminal residue" evidence="4">
    <location>
        <position position="168"/>
    </location>
</feature>
<evidence type="ECO:0000256" key="2">
    <source>
        <dbReference type="ARBA" id="ARBA00023186"/>
    </source>
</evidence>
<protein>
    <recommendedName>
        <fullName evidence="6">60 kDa chaperonin</fullName>
    </recommendedName>
</protein>
<keyword evidence="2" id="KW-0143">Chaperone</keyword>
<evidence type="ECO:0000313" key="5">
    <source>
        <dbReference type="Proteomes" id="UP000663864"/>
    </source>
</evidence>
<dbReference type="EMBL" id="CAJNOT010013102">
    <property type="protein sequence ID" value="CAF1539930.1"/>
    <property type="molecule type" value="Genomic_DNA"/>
</dbReference>
<evidence type="ECO:0000256" key="3">
    <source>
        <dbReference type="RuleBase" id="RU000418"/>
    </source>
</evidence>
<evidence type="ECO:0000256" key="1">
    <source>
        <dbReference type="ARBA" id="ARBA00006607"/>
    </source>
</evidence>
<name>A0A815WER2_9BILA</name>
<dbReference type="FunFam" id="3.50.7.10:FF:000001">
    <property type="entry name" value="60 kDa chaperonin"/>
    <property type="match status" value="1"/>
</dbReference>
<proteinExistence type="inferred from homology"/>
<dbReference type="Pfam" id="PF00118">
    <property type="entry name" value="Cpn60_TCP1"/>
    <property type="match status" value="1"/>
</dbReference>